<feature type="coiled-coil region" evidence="1">
    <location>
        <begin position="27"/>
        <end position="109"/>
    </location>
</feature>
<name>A0ABU4ZQT8_9HYPH</name>
<reference evidence="2 3" key="1">
    <citation type="submission" date="2023-08" db="EMBL/GenBank/DDBJ databases">
        <title>Implementing the SeqCode for naming new Mesorhizobium species isolated from Vachellia karroo root nodules.</title>
        <authorList>
            <person name="Van Lill M."/>
        </authorList>
    </citation>
    <scope>NUCLEOTIDE SEQUENCE [LARGE SCALE GENOMIC DNA]</scope>
    <source>
        <strain evidence="2 3">MSK 1335</strain>
    </source>
</reference>
<keyword evidence="1" id="KW-0175">Coiled coil</keyword>
<comment type="caution">
    <text evidence="2">The sequence shown here is derived from an EMBL/GenBank/DDBJ whole genome shotgun (WGS) entry which is preliminary data.</text>
</comment>
<evidence type="ECO:0000313" key="3">
    <source>
        <dbReference type="Proteomes" id="UP001276840"/>
    </source>
</evidence>
<gene>
    <name evidence="2" type="ORF">RFM68_25070</name>
</gene>
<dbReference type="Proteomes" id="UP001276840">
    <property type="component" value="Unassembled WGS sequence"/>
</dbReference>
<proteinExistence type="predicted"/>
<dbReference type="EMBL" id="JAVIJF010000020">
    <property type="protein sequence ID" value="MDX8527774.1"/>
    <property type="molecule type" value="Genomic_DNA"/>
</dbReference>
<accession>A0ABU4ZQT8</accession>
<protein>
    <submittedName>
        <fullName evidence="2">Uncharacterized protein</fullName>
    </submittedName>
</protein>
<evidence type="ECO:0000256" key="1">
    <source>
        <dbReference type="SAM" id="Coils"/>
    </source>
</evidence>
<sequence>MTTGSVKRQAAARKRLLERRLALVGSVSALTAEALRLNQKLAGLEMDMLRVELEIGRSGASAQLVQDLHEAEESAEAIMNARSACEDRIAAAESEVADVDRELATIVNED</sequence>
<organism evidence="2 3">
    <name type="scientific">Mesorhizobium montanum</name>
    <dbReference type="NCBI Taxonomy" id="3072323"/>
    <lineage>
        <taxon>Bacteria</taxon>
        <taxon>Pseudomonadati</taxon>
        <taxon>Pseudomonadota</taxon>
        <taxon>Alphaproteobacteria</taxon>
        <taxon>Hyphomicrobiales</taxon>
        <taxon>Phyllobacteriaceae</taxon>
        <taxon>Mesorhizobium</taxon>
    </lineage>
</organism>
<evidence type="ECO:0000313" key="2">
    <source>
        <dbReference type="EMBL" id="MDX8527774.1"/>
    </source>
</evidence>
<dbReference type="RefSeq" id="WP_320235722.1">
    <property type="nucleotide sequence ID" value="NZ_JAVIJF010000020.1"/>
</dbReference>
<keyword evidence="3" id="KW-1185">Reference proteome</keyword>